<dbReference type="InterPro" id="IPR036097">
    <property type="entry name" value="HisK_dim/P_sf"/>
</dbReference>
<dbReference type="PROSITE" id="PS50109">
    <property type="entry name" value="HIS_KIN"/>
    <property type="match status" value="1"/>
</dbReference>
<keyword evidence="9" id="KW-0902">Two-component regulatory system</keyword>
<keyword evidence="8 11" id="KW-1133">Transmembrane helix</keyword>
<sequence>MQTTPAQVMDGDLPSGRVGMRARATAAAVAVVAVALALAAAVLVVLVGRTVQDTVTASASTRVQEVAADLRLNGSGSLQISGSEDGAMVQVLRGDTVVAASTDLAGVPALTGLTPGPGQQESGQVDGAVVGEPGDTFRLVVLGVPSSSGADRVVAVQSLAVAENAQALVARLAAVGVPVLLVVVALATWWSVGRALRPVEVIRARTARIGAADLSARVPQPRTRDEIAALATTMNAMLARLETSVARQRAFVSDAGHELRSPIATIRTQTEVARRVGPPDPMHDLVLGEVARLERLVSDMLTLASADEGHHRVGRRQDVDLDDLLAAERSRLRARPDLVVTGDLAAARAWGDPAALARVVRNAVDNAVRHSRGRLHLTSGPAVDGPACGAWLAVEDDGPGVAAADRERVFGRFVRLDEARARGDGGSGLGLAIVQEIVLAHGGHVEFTDPGALPGARLLVRLPAHPPEASNR</sequence>
<evidence type="ECO:0000256" key="9">
    <source>
        <dbReference type="ARBA" id="ARBA00023012"/>
    </source>
</evidence>
<organism evidence="14 15">
    <name type="scientific">Klenkia sesuvii</name>
    <dbReference type="NCBI Taxonomy" id="3103137"/>
    <lineage>
        <taxon>Bacteria</taxon>
        <taxon>Bacillati</taxon>
        <taxon>Actinomycetota</taxon>
        <taxon>Actinomycetes</taxon>
        <taxon>Geodermatophilales</taxon>
        <taxon>Geodermatophilaceae</taxon>
        <taxon>Klenkia</taxon>
    </lineage>
</organism>
<dbReference type="InterPro" id="IPR003660">
    <property type="entry name" value="HAMP_dom"/>
</dbReference>
<dbReference type="CDD" id="cd06225">
    <property type="entry name" value="HAMP"/>
    <property type="match status" value="1"/>
</dbReference>
<dbReference type="Pfam" id="PF02518">
    <property type="entry name" value="HATPase_c"/>
    <property type="match status" value="1"/>
</dbReference>
<dbReference type="SMART" id="SM00388">
    <property type="entry name" value="HisKA"/>
    <property type="match status" value="1"/>
</dbReference>
<dbReference type="EMBL" id="JBAPLU010000009">
    <property type="protein sequence ID" value="MEI4272137.1"/>
    <property type="molecule type" value="Genomic_DNA"/>
</dbReference>
<dbReference type="Gene3D" id="3.30.565.10">
    <property type="entry name" value="Histidine kinase-like ATPase, C-terminal domain"/>
    <property type="match status" value="1"/>
</dbReference>
<evidence type="ECO:0000256" key="1">
    <source>
        <dbReference type="ARBA" id="ARBA00000085"/>
    </source>
</evidence>
<dbReference type="SUPFAM" id="SSF55874">
    <property type="entry name" value="ATPase domain of HSP90 chaperone/DNA topoisomerase II/histidine kinase"/>
    <property type="match status" value="1"/>
</dbReference>
<feature type="domain" description="Histidine kinase" evidence="12">
    <location>
        <begin position="254"/>
        <end position="466"/>
    </location>
</feature>
<proteinExistence type="predicted"/>
<evidence type="ECO:0000256" key="11">
    <source>
        <dbReference type="SAM" id="Phobius"/>
    </source>
</evidence>
<dbReference type="PANTHER" id="PTHR45436:SF5">
    <property type="entry name" value="SENSOR HISTIDINE KINASE TRCS"/>
    <property type="match status" value="1"/>
</dbReference>
<keyword evidence="7 14" id="KW-0418">Kinase</keyword>
<keyword evidence="6 11" id="KW-0812">Transmembrane</keyword>
<feature type="transmembrane region" description="Helical" evidence="11">
    <location>
        <begin position="168"/>
        <end position="190"/>
    </location>
</feature>
<evidence type="ECO:0000256" key="6">
    <source>
        <dbReference type="ARBA" id="ARBA00022692"/>
    </source>
</evidence>
<dbReference type="Proteomes" id="UP001361570">
    <property type="component" value="Unassembled WGS sequence"/>
</dbReference>
<dbReference type="EC" id="2.7.13.3" evidence="3"/>
<dbReference type="RefSeq" id="WP_336404273.1">
    <property type="nucleotide sequence ID" value="NZ_JBAPLU010000009.1"/>
</dbReference>
<evidence type="ECO:0000256" key="2">
    <source>
        <dbReference type="ARBA" id="ARBA00004236"/>
    </source>
</evidence>
<evidence type="ECO:0000256" key="8">
    <source>
        <dbReference type="ARBA" id="ARBA00022989"/>
    </source>
</evidence>
<evidence type="ECO:0000256" key="4">
    <source>
        <dbReference type="ARBA" id="ARBA00022553"/>
    </source>
</evidence>
<name>A0ABU8DTF7_9ACTN</name>
<comment type="caution">
    <text evidence="14">The sequence shown here is derived from an EMBL/GenBank/DDBJ whole genome shotgun (WGS) entry which is preliminary data.</text>
</comment>
<evidence type="ECO:0000256" key="7">
    <source>
        <dbReference type="ARBA" id="ARBA00022777"/>
    </source>
</evidence>
<keyword evidence="15" id="KW-1185">Reference proteome</keyword>
<dbReference type="CDD" id="cd00082">
    <property type="entry name" value="HisKA"/>
    <property type="match status" value="1"/>
</dbReference>
<dbReference type="InterPro" id="IPR004358">
    <property type="entry name" value="Sig_transdc_His_kin-like_C"/>
</dbReference>
<evidence type="ECO:0000259" key="12">
    <source>
        <dbReference type="PROSITE" id="PS50109"/>
    </source>
</evidence>
<evidence type="ECO:0000256" key="3">
    <source>
        <dbReference type="ARBA" id="ARBA00012438"/>
    </source>
</evidence>
<evidence type="ECO:0000313" key="14">
    <source>
        <dbReference type="EMBL" id="MEI4272137.1"/>
    </source>
</evidence>
<dbReference type="Pfam" id="PF00672">
    <property type="entry name" value="HAMP"/>
    <property type="match status" value="1"/>
</dbReference>
<evidence type="ECO:0000259" key="13">
    <source>
        <dbReference type="PROSITE" id="PS50885"/>
    </source>
</evidence>
<evidence type="ECO:0000256" key="10">
    <source>
        <dbReference type="ARBA" id="ARBA00023136"/>
    </source>
</evidence>
<evidence type="ECO:0000313" key="15">
    <source>
        <dbReference type="Proteomes" id="UP001361570"/>
    </source>
</evidence>
<comment type="catalytic activity">
    <reaction evidence="1">
        <text>ATP + protein L-histidine = ADP + protein N-phospho-L-histidine.</text>
        <dbReference type="EC" id="2.7.13.3"/>
    </reaction>
</comment>
<dbReference type="InterPro" id="IPR005467">
    <property type="entry name" value="His_kinase_dom"/>
</dbReference>
<keyword evidence="4" id="KW-0597">Phosphoprotein</keyword>
<dbReference type="InterPro" id="IPR003594">
    <property type="entry name" value="HATPase_dom"/>
</dbReference>
<dbReference type="PRINTS" id="PR00344">
    <property type="entry name" value="BCTRLSENSOR"/>
</dbReference>
<dbReference type="SUPFAM" id="SSF47384">
    <property type="entry name" value="Homodimeric domain of signal transducing histidine kinase"/>
    <property type="match status" value="1"/>
</dbReference>
<feature type="transmembrane region" description="Helical" evidence="11">
    <location>
        <begin position="24"/>
        <end position="47"/>
    </location>
</feature>
<dbReference type="Pfam" id="PF00512">
    <property type="entry name" value="HisKA"/>
    <property type="match status" value="1"/>
</dbReference>
<keyword evidence="10 11" id="KW-0472">Membrane</keyword>
<protein>
    <recommendedName>
        <fullName evidence="3">histidine kinase</fullName>
        <ecNumber evidence="3">2.7.13.3</ecNumber>
    </recommendedName>
</protein>
<dbReference type="SMART" id="SM00304">
    <property type="entry name" value="HAMP"/>
    <property type="match status" value="1"/>
</dbReference>
<dbReference type="GO" id="GO:0016301">
    <property type="term" value="F:kinase activity"/>
    <property type="evidence" value="ECO:0007669"/>
    <property type="project" value="UniProtKB-KW"/>
</dbReference>
<evidence type="ECO:0000256" key="5">
    <source>
        <dbReference type="ARBA" id="ARBA00022679"/>
    </source>
</evidence>
<dbReference type="Gene3D" id="6.10.340.10">
    <property type="match status" value="1"/>
</dbReference>
<comment type="subcellular location">
    <subcellularLocation>
        <location evidence="2">Cell membrane</location>
    </subcellularLocation>
</comment>
<accession>A0ABU8DTF7</accession>
<feature type="domain" description="HAMP" evidence="13">
    <location>
        <begin position="193"/>
        <end position="246"/>
    </location>
</feature>
<gene>
    <name evidence="14" type="ORF">TEK04_10420</name>
</gene>
<dbReference type="SUPFAM" id="SSF158472">
    <property type="entry name" value="HAMP domain-like"/>
    <property type="match status" value="1"/>
</dbReference>
<dbReference type="SMART" id="SM00387">
    <property type="entry name" value="HATPase_c"/>
    <property type="match status" value="1"/>
</dbReference>
<dbReference type="PANTHER" id="PTHR45436">
    <property type="entry name" value="SENSOR HISTIDINE KINASE YKOH"/>
    <property type="match status" value="1"/>
</dbReference>
<dbReference type="InterPro" id="IPR050428">
    <property type="entry name" value="TCS_sensor_his_kinase"/>
</dbReference>
<keyword evidence="5" id="KW-0808">Transferase</keyword>
<dbReference type="PROSITE" id="PS50885">
    <property type="entry name" value="HAMP"/>
    <property type="match status" value="1"/>
</dbReference>
<dbReference type="InterPro" id="IPR036890">
    <property type="entry name" value="HATPase_C_sf"/>
</dbReference>
<dbReference type="Gene3D" id="1.10.287.130">
    <property type="match status" value="1"/>
</dbReference>
<reference evidence="14 15" key="1">
    <citation type="submission" date="2024-03" db="EMBL/GenBank/DDBJ databases">
        <title>Draft genome sequence of Klenkia sp. LSe6-5.</title>
        <authorList>
            <person name="Duangmal K."/>
            <person name="Chantavorakit T."/>
        </authorList>
    </citation>
    <scope>NUCLEOTIDE SEQUENCE [LARGE SCALE GENOMIC DNA]</scope>
    <source>
        <strain evidence="14 15">LSe6-5</strain>
    </source>
</reference>
<dbReference type="InterPro" id="IPR003661">
    <property type="entry name" value="HisK_dim/P_dom"/>
</dbReference>